<feature type="compositionally biased region" description="Polar residues" evidence="1">
    <location>
        <begin position="9"/>
        <end position="23"/>
    </location>
</feature>
<reference evidence="2 3" key="1">
    <citation type="journal article" date="2011" name="Stand. Genomic Sci.">
        <title>Complete genome sequence of Rhodospirillum rubrum type strain (S1).</title>
        <authorList>
            <person name="Munk A.C."/>
            <person name="Copeland A."/>
            <person name="Lucas S."/>
            <person name="Lapidus A."/>
            <person name="Del Rio T.G."/>
            <person name="Barry K."/>
            <person name="Detter J.C."/>
            <person name="Hammon N."/>
            <person name="Israni S."/>
            <person name="Pitluck S."/>
            <person name="Brettin T."/>
            <person name="Bruce D."/>
            <person name="Han C."/>
            <person name="Tapia R."/>
            <person name="Gilna P."/>
            <person name="Schmutz J."/>
            <person name="Larimer F."/>
            <person name="Land M."/>
            <person name="Kyrpides N.C."/>
            <person name="Mavromatis K."/>
            <person name="Richardson P."/>
            <person name="Rohde M."/>
            <person name="Goker M."/>
            <person name="Klenk H.P."/>
            <person name="Zhang Y."/>
            <person name="Roberts G.P."/>
            <person name="Reslewic S."/>
            <person name="Schwartz D.C."/>
        </authorList>
    </citation>
    <scope>NUCLEOTIDE SEQUENCE [LARGE SCALE GENOMIC DNA]</scope>
    <source>
        <strain evidence="3">ATCC 11170 / ATH 1.1.1 / DSM 467 / LMG 4362 / NCIMB 8255 / S1</strain>
    </source>
</reference>
<proteinExistence type="predicted"/>
<keyword evidence="3" id="KW-1185">Reference proteome</keyword>
<dbReference type="EnsemblBacteria" id="ABC21840">
    <property type="protein sequence ID" value="ABC21840"/>
    <property type="gene ID" value="Rru_A1039"/>
</dbReference>
<protein>
    <submittedName>
        <fullName evidence="2">Uncharacterized protein</fullName>
    </submittedName>
</protein>
<feature type="compositionally biased region" description="Basic and acidic residues" evidence="1">
    <location>
        <begin position="29"/>
        <end position="42"/>
    </location>
</feature>
<dbReference type="AlphaFoldDB" id="Q2RVK5"/>
<name>Q2RVK5_RHORT</name>
<evidence type="ECO:0000313" key="2">
    <source>
        <dbReference type="EMBL" id="ABC21840.1"/>
    </source>
</evidence>
<dbReference type="HOGENOM" id="CLU_1004296_0_0_5"/>
<accession>Q2RVK5</accession>
<dbReference type="Proteomes" id="UP000001929">
    <property type="component" value="Chromosome"/>
</dbReference>
<sequence>MREAFPWGSTGQDSGRPQGQPMTPSADAPRSERTEEGADGKADRFRLLDALFVEAELLAHGKDGRPLTPQERLRLSAITEEIDGLLNRIEGRCERPAADLASPDLWGADVPPPASPLACATPPTSRPCSGAMDENDIETALRSVAVLVPASRSCREADRAAGLIRRPPAPPLALDVENALDTIAAYLDDGRSFDPLRASLLAQFQPRPLPPTEARLIGALSARMEQILDSCTDAVLSPEAERDLDDLLAEADRILGRLDSPARPGASCREAAAWRKLVDGLGRQVTTLFHDPSPLHAR</sequence>
<dbReference type="EMBL" id="CP000230">
    <property type="protein sequence ID" value="ABC21840.1"/>
    <property type="molecule type" value="Genomic_DNA"/>
</dbReference>
<organism evidence="2 3">
    <name type="scientific">Rhodospirillum rubrum (strain ATCC 11170 / ATH 1.1.1 / DSM 467 / LMG 4362 / NCIMB 8255 / S1)</name>
    <dbReference type="NCBI Taxonomy" id="269796"/>
    <lineage>
        <taxon>Bacteria</taxon>
        <taxon>Pseudomonadati</taxon>
        <taxon>Pseudomonadota</taxon>
        <taxon>Alphaproteobacteria</taxon>
        <taxon>Rhodospirillales</taxon>
        <taxon>Rhodospirillaceae</taxon>
        <taxon>Rhodospirillum</taxon>
    </lineage>
</organism>
<feature type="region of interest" description="Disordered" evidence="1">
    <location>
        <begin position="1"/>
        <end position="42"/>
    </location>
</feature>
<gene>
    <name evidence="2" type="ordered locus">Rru_A1039</name>
</gene>
<dbReference type="STRING" id="269796.Rru_A1039"/>
<dbReference type="PATRIC" id="fig|269796.9.peg.1094"/>
<dbReference type="KEGG" id="rru:Rru_A1039"/>
<evidence type="ECO:0000313" key="3">
    <source>
        <dbReference type="Proteomes" id="UP000001929"/>
    </source>
</evidence>
<evidence type="ECO:0000256" key="1">
    <source>
        <dbReference type="SAM" id="MobiDB-lite"/>
    </source>
</evidence>